<keyword evidence="3" id="KW-0226">DNA condensation</keyword>
<dbReference type="SUPFAM" id="SSF47729">
    <property type="entry name" value="IHF-like DNA-binding proteins"/>
    <property type="match status" value="1"/>
</dbReference>
<dbReference type="InterPro" id="IPR020816">
    <property type="entry name" value="Histone-like_DNA-bd_CS"/>
</dbReference>
<dbReference type="Pfam" id="PF00216">
    <property type="entry name" value="Bac_DNA_binding"/>
    <property type="match status" value="1"/>
</dbReference>
<proteinExistence type="inferred from homology"/>
<dbReference type="PRINTS" id="PR01727">
    <property type="entry name" value="DNABINDINGHU"/>
</dbReference>
<gene>
    <name evidence="6" type="ORF">LJ739_17250</name>
</gene>
<dbReference type="PANTHER" id="PTHR33175">
    <property type="entry name" value="DNA-BINDING PROTEIN HU"/>
    <property type="match status" value="1"/>
</dbReference>
<comment type="function">
    <text evidence="1">Histone-like DNA-binding protein which is capable of wrapping DNA to stabilize it, and thus to prevent its denaturation under extreme environmental conditions.</text>
</comment>
<accession>A0ABS8GC69</accession>
<evidence type="ECO:0000256" key="2">
    <source>
        <dbReference type="ARBA" id="ARBA00010529"/>
    </source>
</evidence>
<dbReference type="RefSeq" id="WP_229162459.1">
    <property type="nucleotide sequence ID" value="NZ_JAJEWP010000006.1"/>
</dbReference>
<dbReference type="PROSITE" id="PS00045">
    <property type="entry name" value="HISTONE_LIKE"/>
    <property type="match status" value="1"/>
</dbReference>
<protein>
    <submittedName>
        <fullName evidence="6">HU family DNA-binding protein</fullName>
    </submittedName>
</protein>
<evidence type="ECO:0000256" key="4">
    <source>
        <dbReference type="ARBA" id="ARBA00023125"/>
    </source>
</evidence>
<evidence type="ECO:0000256" key="5">
    <source>
        <dbReference type="RuleBase" id="RU003939"/>
    </source>
</evidence>
<reference evidence="6 7" key="1">
    <citation type="submission" date="2021-10" db="EMBL/GenBank/DDBJ databases">
        <title>Draft genome of Aestuariibacter halophilus JC2043.</title>
        <authorList>
            <person name="Emsley S.A."/>
            <person name="Pfannmuller K.M."/>
            <person name="Ushijima B."/>
            <person name="Saw J.H."/>
            <person name="Videau P."/>
        </authorList>
    </citation>
    <scope>NUCLEOTIDE SEQUENCE [LARGE SCALE GENOMIC DNA]</scope>
    <source>
        <strain evidence="6 7">JC2043</strain>
    </source>
</reference>
<dbReference type="CDD" id="cd13831">
    <property type="entry name" value="HU"/>
    <property type="match status" value="1"/>
</dbReference>
<dbReference type="PANTHER" id="PTHR33175:SF3">
    <property type="entry name" value="DNA-BINDING PROTEIN HU-BETA"/>
    <property type="match status" value="1"/>
</dbReference>
<keyword evidence="4 6" id="KW-0238">DNA-binding</keyword>
<dbReference type="EMBL" id="JAJEWP010000006">
    <property type="protein sequence ID" value="MCC2618004.1"/>
    <property type="molecule type" value="Genomic_DNA"/>
</dbReference>
<dbReference type="Gene3D" id="4.10.520.10">
    <property type="entry name" value="IHF-like DNA-binding proteins"/>
    <property type="match status" value="1"/>
</dbReference>
<comment type="caution">
    <text evidence="6">The sequence shown here is derived from an EMBL/GenBank/DDBJ whole genome shotgun (WGS) entry which is preliminary data.</text>
</comment>
<organism evidence="6 7">
    <name type="scientific">Fluctibacter halophilus</name>
    <dbReference type="NCBI Taxonomy" id="226011"/>
    <lineage>
        <taxon>Bacteria</taxon>
        <taxon>Pseudomonadati</taxon>
        <taxon>Pseudomonadota</taxon>
        <taxon>Gammaproteobacteria</taxon>
        <taxon>Alteromonadales</taxon>
        <taxon>Alteromonadaceae</taxon>
        <taxon>Fluctibacter</taxon>
    </lineage>
</organism>
<dbReference type="SMART" id="SM00411">
    <property type="entry name" value="BHL"/>
    <property type="match status" value="1"/>
</dbReference>
<evidence type="ECO:0000256" key="1">
    <source>
        <dbReference type="ARBA" id="ARBA00003819"/>
    </source>
</evidence>
<comment type="similarity">
    <text evidence="2 5">Belongs to the bacterial histone-like protein family.</text>
</comment>
<evidence type="ECO:0000313" key="7">
    <source>
        <dbReference type="Proteomes" id="UP001520878"/>
    </source>
</evidence>
<name>A0ABS8GC69_9ALTE</name>
<dbReference type="InterPro" id="IPR000119">
    <property type="entry name" value="Hist_DNA-bd"/>
</dbReference>
<dbReference type="Proteomes" id="UP001520878">
    <property type="component" value="Unassembled WGS sequence"/>
</dbReference>
<keyword evidence="7" id="KW-1185">Reference proteome</keyword>
<evidence type="ECO:0000256" key="3">
    <source>
        <dbReference type="ARBA" id="ARBA00023067"/>
    </source>
</evidence>
<dbReference type="GO" id="GO:0003677">
    <property type="term" value="F:DNA binding"/>
    <property type="evidence" value="ECO:0007669"/>
    <property type="project" value="UniProtKB-KW"/>
</dbReference>
<evidence type="ECO:0000313" key="6">
    <source>
        <dbReference type="EMBL" id="MCC2618004.1"/>
    </source>
</evidence>
<sequence length="90" mass="9254">MNKSQLIDAIAEKADLSKADAGKALDAITAQITLQLAAGESVALVGFGTFKISERAARQGRNPQTGAVIQIAASKVPSFSAGKQLKDAVN</sequence>
<dbReference type="InterPro" id="IPR010992">
    <property type="entry name" value="IHF-like_DNA-bd_dom_sf"/>
</dbReference>